<gene>
    <name evidence="8" type="ORF">HMPREF0658_0633</name>
</gene>
<evidence type="ECO:0000313" key="9">
    <source>
        <dbReference type="Proteomes" id="UP000004394"/>
    </source>
</evidence>
<evidence type="ECO:0000256" key="4">
    <source>
        <dbReference type="ARBA" id="ARBA00022989"/>
    </source>
</evidence>
<feature type="transmembrane region" description="Helical" evidence="6">
    <location>
        <begin position="328"/>
        <end position="345"/>
    </location>
</feature>
<evidence type="ECO:0000259" key="7">
    <source>
        <dbReference type="Pfam" id="PF03772"/>
    </source>
</evidence>
<feature type="transmembrane region" description="Helical" evidence="6">
    <location>
        <begin position="292"/>
        <end position="316"/>
    </location>
</feature>
<dbReference type="STRING" id="862515.HMPREF0658_0633"/>
<keyword evidence="4 6" id="KW-1133">Transmembrane helix</keyword>
<sequence>MKTNGRIQLFPFFRVAIALILGIVAGESSAGCIPIIGLYATLIGILTAVFLVRKFIFQSVMLLFATFVLGILLVCLEESRLSVNLPEDEKVYEAVITSQPVERGKTVQFDMVVVKGLNERPLKAKAWLLKDSLKRRYLRLNVGDGITALSKFHQPENRFATTRFNHCMWMKTHGFTAETFIYYRNWEKSVVDLRALSLLERTRIVLLAYRQTLLKQYKTIGLDSDAYAIVAAMTLGDKSFVSRELKDTYAISGASHVLALSGLHLGIIYALFIMLGLRRRGMAGILLLLTSVWAYALLVGLSSSVVRAAVMLSVYAFFSLGHREKMSLNVLSFTACIMLVCHPLALYDAGFQLSFCSMLSITLLFKPLYRLFDEKWLACHRLVASLWSMTLVSFTAQIGVAPLIAYYFGRFSCYFLLTNFVAVPLATAILYLSFLFFTVGQWSVVRLLFLKVMSAIIHALNTSLNFIAHLPYASVEGINLSVWQVAMLYWLIVCVCLLCRYTLRPFQPKRDVPWYA</sequence>
<proteinExistence type="predicted"/>
<feature type="transmembrane region" description="Helical" evidence="6">
    <location>
        <begin position="448"/>
        <end position="470"/>
    </location>
</feature>
<feature type="transmembrane region" description="Helical" evidence="6">
    <location>
        <begin position="6"/>
        <end position="25"/>
    </location>
</feature>
<dbReference type="InterPro" id="IPR052159">
    <property type="entry name" value="Competence_DNA_uptake"/>
</dbReference>
<keyword evidence="3 6" id="KW-0812">Transmembrane</keyword>
<dbReference type="GO" id="GO:0005886">
    <property type="term" value="C:plasma membrane"/>
    <property type="evidence" value="ECO:0007669"/>
    <property type="project" value="UniProtKB-SubCell"/>
</dbReference>
<dbReference type="NCBIfam" id="TIGR00360">
    <property type="entry name" value="ComEC_N-term"/>
    <property type="match status" value="1"/>
</dbReference>
<feature type="domain" description="ComEC/Rec2-related protein" evidence="7">
    <location>
        <begin position="233"/>
        <end position="498"/>
    </location>
</feature>
<organism evidence="8 9">
    <name type="scientific">Hoylesella marshii DSM 16973 = JCM 13450</name>
    <dbReference type="NCBI Taxonomy" id="862515"/>
    <lineage>
        <taxon>Bacteria</taxon>
        <taxon>Pseudomonadati</taxon>
        <taxon>Bacteroidota</taxon>
        <taxon>Bacteroidia</taxon>
        <taxon>Bacteroidales</taxon>
        <taxon>Prevotellaceae</taxon>
        <taxon>Hoylesella</taxon>
    </lineage>
</organism>
<dbReference type="RefSeq" id="WP_006948428.1">
    <property type="nucleotide sequence ID" value="NZ_BAJI01000001.1"/>
</dbReference>
<feature type="transmembrane region" description="Helical" evidence="6">
    <location>
        <begin position="414"/>
        <end position="436"/>
    </location>
</feature>
<dbReference type="InterPro" id="IPR004477">
    <property type="entry name" value="ComEC_N"/>
</dbReference>
<dbReference type="BioCyc" id="PMAR862515-HMP:GMOO-646-MONOMER"/>
<keyword evidence="2" id="KW-1003">Cell membrane</keyword>
<evidence type="ECO:0000313" key="8">
    <source>
        <dbReference type="EMBL" id="EFM02552.1"/>
    </source>
</evidence>
<evidence type="ECO:0000256" key="3">
    <source>
        <dbReference type="ARBA" id="ARBA00022692"/>
    </source>
</evidence>
<evidence type="ECO:0000256" key="1">
    <source>
        <dbReference type="ARBA" id="ARBA00004651"/>
    </source>
</evidence>
<comment type="subcellular location">
    <subcellularLocation>
        <location evidence="1">Cell membrane</location>
        <topology evidence="1">Multi-pass membrane protein</topology>
    </subcellularLocation>
</comment>
<feature type="transmembrane region" description="Helical" evidence="6">
    <location>
        <begin position="384"/>
        <end position="408"/>
    </location>
</feature>
<name>E0NR32_9BACT</name>
<accession>E0NR32</accession>
<protein>
    <submittedName>
        <fullName evidence="8">ComEC/Rec2-like protein</fullName>
    </submittedName>
</protein>
<feature type="transmembrane region" description="Helical" evidence="6">
    <location>
        <begin position="482"/>
        <end position="503"/>
    </location>
</feature>
<evidence type="ECO:0000256" key="5">
    <source>
        <dbReference type="ARBA" id="ARBA00023136"/>
    </source>
</evidence>
<dbReference type="HOGENOM" id="CLU_010363_5_1_10"/>
<feature type="transmembrane region" description="Helical" evidence="6">
    <location>
        <begin position="32"/>
        <end position="50"/>
    </location>
</feature>
<comment type="caution">
    <text evidence="8">The sequence shown here is derived from an EMBL/GenBank/DDBJ whole genome shotgun (WGS) entry which is preliminary data.</text>
</comment>
<reference evidence="8" key="1">
    <citation type="submission" date="2010-07" db="EMBL/GenBank/DDBJ databases">
        <authorList>
            <person name="Muzny D."/>
            <person name="Qin X."/>
            <person name="Deng J."/>
            <person name="Jiang H."/>
            <person name="Liu Y."/>
            <person name="Qu J."/>
            <person name="Song X.-Z."/>
            <person name="Zhang L."/>
            <person name="Thornton R."/>
            <person name="Coyle M."/>
            <person name="Francisco L."/>
            <person name="Jackson L."/>
            <person name="Javaid M."/>
            <person name="Korchina V."/>
            <person name="Kovar C."/>
            <person name="Mata R."/>
            <person name="Mathew T."/>
            <person name="Ngo R."/>
            <person name="Nguyen L."/>
            <person name="Nguyen N."/>
            <person name="Okwuonu G."/>
            <person name="Ongeri F."/>
            <person name="Pham C."/>
            <person name="Simmons D."/>
            <person name="Wilczek-Boney K."/>
            <person name="Hale W."/>
            <person name="Jakkamsetti A."/>
            <person name="Pham P."/>
            <person name="Ruth R."/>
            <person name="San Lucas F."/>
            <person name="Warren J."/>
            <person name="Zhang J."/>
            <person name="Zhao Z."/>
            <person name="Zhou C."/>
            <person name="Zhu D."/>
            <person name="Lee S."/>
            <person name="Bess C."/>
            <person name="Blankenburg K."/>
            <person name="Forbes L."/>
            <person name="Fu Q."/>
            <person name="Gubbala S."/>
            <person name="Hirani K."/>
            <person name="Jayaseelan J.C."/>
            <person name="Lara F."/>
            <person name="Munidasa M."/>
            <person name="Palculict T."/>
            <person name="Patil S."/>
            <person name="Pu L.-L."/>
            <person name="Saada N."/>
            <person name="Tang L."/>
            <person name="Weissenberger G."/>
            <person name="Zhu Y."/>
            <person name="Hemphill L."/>
            <person name="Shang Y."/>
            <person name="Youmans B."/>
            <person name="Ayvaz T."/>
            <person name="Ross M."/>
            <person name="Santibanez J."/>
            <person name="Aqrawi P."/>
            <person name="Gross S."/>
            <person name="Joshi V."/>
            <person name="Fowler G."/>
            <person name="Nazareth L."/>
            <person name="Reid J."/>
            <person name="Worley K."/>
            <person name="Petrosino J."/>
            <person name="Highlander S."/>
            <person name="Gibbs R."/>
        </authorList>
    </citation>
    <scope>NUCLEOTIDE SEQUENCE [LARGE SCALE GENOMIC DNA]</scope>
    <source>
        <strain evidence="8">DSM 16973</strain>
    </source>
</reference>
<feature type="transmembrane region" description="Helical" evidence="6">
    <location>
        <begin position="248"/>
        <end position="272"/>
    </location>
</feature>
<dbReference type="OrthoDB" id="9761531at2"/>
<dbReference type="EMBL" id="AEEI01000021">
    <property type="protein sequence ID" value="EFM02552.1"/>
    <property type="molecule type" value="Genomic_DNA"/>
</dbReference>
<dbReference type="AlphaFoldDB" id="E0NR32"/>
<keyword evidence="9" id="KW-1185">Reference proteome</keyword>
<dbReference type="Pfam" id="PF03772">
    <property type="entry name" value="Competence"/>
    <property type="match status" value="1"/>
</dbReference>
<dbReference type="PANTHER" id="PTHR30619">
    <property type="entry name" value="DNA INTERNALIZATION/COMPETENCE PROTEIN COMEC/REC2"/>
    <property type="match status" value="1"/>
</dbReference>
<dbReference type="Proteomes" id="UP000004394">
    <property type="component" value="Unassembled WGS sequence"/>
</dbReference>
<evidence type="ECO:0000256" key="6">
    <source>
        <dbReference type="SAM" id="Phobius"/>
    </source>
</evidence>
<keyword evidence="5 6" id="KW-0472">Membrane</keyword>
<dbReference type="eggNOG" id="COG0658">
    <property type="taxonomic scope" value="Bacteria"/>
</dbReference>
<feature type="transmembrane region" description="Helical" evidence="6">
    <location>
        <begin position="351"/>
        <end position="372"/>
    </location>
</feature>
<dbReference type="PANTHER" id="PTHR30619:SF1">
    <property type="entry name" value="RECOMBINATION PROTEIN 2"/>
    <property type="match status" value="1"/>
</dbReference>
<evidence type="ECO:0000256" key="2">
    <source>
        <dbReference type="ARBA" id="ARBA00022475"/>
    </source>
</evidence>